<dbReference type="PANTHER" id="PTHR35526">
    <property type="entry name" value="ANTI-SIGMA-F FACTOR RSBW-RELATED"/>
    <property type="match status" value="1"/>
</dbReference>
<protein>
    <recommendedName>
        <fullName evidence="3">Histidine kinase/HSP90-like ATPase domain-containing protein</fullName>
    </recommendedName>
</protein>
<sequence length="301" mass="32470">MLPSLREATSTQLPSALLCRLLIQRTPNELARTPFGAVGTALSLLTFRHAYAPAASAGQDRTTCSASAPLAQFPVKLHGGAVGVDNSPWRQLLLSRLVLTVYQGDVVSLPAYEGLRLPGSAASREGLTVSPEARSDAPDRHRPSRPETPHTPPRAVALRLTGAEQDCGRARDFVRRTLGEWALDHCSADALMVVTELAANAVLHGVSHSAVRTSARSSVHSPACGEAEIWLRLSLRRPAHLVCAVTDPCDSPPVYPHASDPLDEHGRGLRIIDALSEHWGWTRRQPMGKTVWAMLPTGRQV</sequence>
<evidence type="ECO:0000256" key="2">
    <source>
        <dbReference type="SAM" id="MobiDB-lite"/>
    </source>
</evidence>
<evidence type="ECO:0000256" key="1">
    <source>
        <dbReference type="ARBA" id="ARBA00022527"/>
    </source>
</evidence>
<organism evidence="4 5">
    <name type="scientific">Streptomyces shaanxiensis</name>
    <dbReference type="NCBI Taxonomy" id="653357"/>
    <lineage>
        <taxon>Bacteria</taxon>
        <taxon>Bacillati</taxon>
        <taxon>Actinomycetota</taxon>
        <taxon>Actinomycetes</taxon>
        <taxon>Kitasatosporales</taxon>
        <taxon>Streptomycetaceae</taxon>
        <taxon>Streptomyces</taxon>
    </lineage>
</organism>
<dbReference type="CDD" id="cd16936">
    <property type="entry name" value="HATPase_RsbW-like"/>
    <property type="match status" value="1"/>
</dbReference>
<dbReference type="PANTHER" id="PTHR35526:SF3">
    <property type="entry name" value="ANTI-SIGMA-F FACTOR RSBW"/>
    <property type="match status" value="1"/>
</dbReference>
<dbReference type="EMBL" id="BAAAZY010000012">
    <property type="protein sequence ID" value="GAA4071479.1"/>
    <property type="molecule type" value="Genomic_DNA"/>
</dbReference>
<evidence type="ECO:0000313" key="5">
    <source>
        <dbReference type="Proteomes" id="UP001499984"/>
    </source>
</evidence>
<name>A0ABP7VQL2_9ACTN</name>
<reference evidence="5" key="1">
    <citation type="journal article" date="2019" name="Int. J. Syst. Evol. Microbiol.">
        <title>The Global Catalogue of Microorganisms (GCM) 10K type strain sequencing project: providing services to taxonomists for standard genome sequencing and annotation.</title>
        <authorList>
            <consortium name="The Broad Institute Genomics Platform"/>
            <consortium name="The Broad Institute Genome Sequencing Center for Infectious Disease"/>
            <person name="Wu L."/>
            <person name="Ma J."/>
        </authorList>
    </citation>
    <scope>NUCLEOTIDE SEQUENCE [LARGE SCALE GENOMIC DNA]</scope>
    <source>
        <strain evidence="5">JCM 16925</strain>
    </source>
</reference>
<feature type="region of interest" description="Disordered" evidence="2">
    <location>
        <begin position="123"/>
        <end position="154"/>
    </location>
</feature>
<evidence type="ECO:0000259" key="3">
    <source>
        <dbReference type="Pfam" id="PF13581"/>
    </source>
</evidence>
<keyword evidence="5" id="KW-1185">Reference proteome</keyword>
<proteinExistence type="predicted"/>
<dbReference type="Proteomes" id="UP001499984">
    <property type="component" value="Unassembled WGS sequence"/>
</dbReference>
<dbReference type="Gene3D" id="3.30.565.10">
    <property type="entry name" value="Histidine kinase-like ATPase, C-terminal domain"/>
    <property type="match status" value="1"/>
</dbReference>
<gene>
    <name evidence="4" type="ORF">GCM10022233_55400</name>
</gene>
<accession>A0ABP7VQL2</accession>
<dbReference type="SUPFAM" id="SSF55874">
    <property type="entry name" value="ATPase domain of HSP90 chaperone/DNA topoisomerase II/histidine kinase"/>
    <property type="match status" value="1"/>
</dbReference>
<comment type="caution">
    <text evidence="4">The sequence shown here is derived from an EMBL/GenBank/DDBJ whole genome shotgun (WGS) entry which is preliminary data.</text>
</comment>
<dbReference type="InterPro" id="IPR036890">
    <property type="entry name" value="HATPase_C_sf"/>
</dbReference>
<keyword evidence="1" id="KW-0723">Serine/threonine-protein kinase</keyword>
<dbReference type="Pfam" id="PF13581">
    <property type="entry name" value="HATPase_c_2"/>
    <property type="match status" value="1"/>
</dbReference>
<dbReference type="InterPro" id="IPR003594">
    <property type="entry name" value="HATPase_dom"/>
</dbReference>
<keyword evidence="1" id="KW-0808">Transferase</keyword>
<dbReference type="InterPro" id="IPR050267">
    <property type="entry name" value="Anti-sigma-factor_SerPK"/>
</dbReference>
<evidence type="ECO:0000313" key="4">
    <source>
        <dbReference type="EMBL" id="GAA4071479.1"/>
    </source>
</evidence>
<feature type="domain" description="Histidine kinase/HSP90-like ATPase" evidence="3">
    <location>
        <begin position="168"/>
        <end position="293"/>
    </location>
</feature>
<keyword evidence="1" id="KW-0418">Kinase</keyword>
<feature type="compositionally biased region" description="Basic and acidic residues" evidence="2">
    <location>
        <begin position="133"/>
        <end position="148"/>
    </location>
</feature>